<dbReference type="AlphaFoldDB" id="A0AAD3SHL9"/>
<organism evidence="2 3">
    <name type="scientific">Nepenthes gracilis</name>
    <name type="common">Slender pitcher plant</name>
    <dbReference type="NCBI Taxonomy" id="150966"/>
    <lineage>
        <taxon>Eukaryota</taxon>
        <taxon>Viridiplantae</taxon>
        <taxon>Streptophyta</taxon>
        <taxon>Embryophyta</taxon>
        <taxon>Tracheophyta</taxon>
        <taxon>Spermatophyta</taxon>
        <taxon>Magnoliopsida</taxon>
        <taxon>eudicotyledons</taxon>
        <taxon>Gunneridae</taxon>
        <taxon>Pentapetalae</taxon>
        <taxon>Caryophyllales</taxon>
        <taxon>Nepenthaceae</taxon>
        <taxon>Nepenthes</taxon>
    </lineage>
</organism>
<sequence length="94" mass="9823">MLGVHSTTSVVNGGSAMPSSVDTDLSGLALQAINLDKWIKHEHNAFWAAKVGSTCGAYLSKNKRISQPIEICPSSPRKGAMPEVGSSACKPGQL</sequence>
<keyword evidence="3" id="KW-1185">Reference proteome</keyword>
<reference evidence="2" key="1">
    <citation type="submission" date="2023-05" db="EMBL/GenBank/DDBJ databases">
        <title>Nepenthes gracilis genome sequencing.</title>
        <authorList>
            <person name="Fukushima K."/>
        </authorList>
    </citation>
    <scope>NUCLEOTIDE SEQUENCE</scope>
    <source>
        <strain evidence="2">SING2019-196</strain>
    </source>
</reference>
<dbReference type="Proteomes" id="UP001279734">
    <property type="component" value="Unassembled WGS sequence"/>
</dbReference>
<evidence type="ECO:0000313" key="3">
    <source>
        <dbReference type="Proteomes" id="UP001279734"/>
    </source>
</evidence>
<name>A0AAD3SHL9_NEPGR</name>
<gene>
    <name evidence="2" type="ORF">Nepgr_013339</name>
</gene>
<proteinExistence type="predicted"/>
<evidence type="ECO:0000256" key="1">
    <source>
        <dbReference type="SAM" id="MobiDB-lite"/>
    </source>
</evidence>
<accession>A0AAD3SHL9</accession>
<protein>
    <submittedName>
        <fullName evidence="2">Uncharacterized protein</fullName>
    </submittedName>
</protein>
<dbReference type="EMBL" id="BSYO01000011">
    <property type="protein sequence ID" value="GMH11498.1"/>
    <property type="molecule type" value="Genomic_DNA"/>
</dbReference>
<comment type="caution">
    <text evidence="2">The sequence shown here is derived from an EMBL/GenBank/DDBJ whole genome shotgun (WGS) entry which is preliminary data.</text>
</comment>
<evidence type="ECO:0000313" key="2">
    <source>
        <dbReference type="EMBL" id="GMH11498.1"/>
    </source>
</evidence>
<feature type="region of interest" description="Disordered" evidence="1">
    <location>
        <begin position="73"/>
        <end position="94"/>
    </location>
</feature>